<reference evidence="2 3" key="1">
    <citation type="submission" date="2017-11" db="EMBL/GenBank/DDBJ databases">
        <title>Streptomyces carmine sp. nov., a novel actinomycete isolated from Sophora alopecuroides in Xinjiang, China.</title>
        <authorList>
            <person name="Wang Y."/>
            <person name="Luo X."/>
            <person name="Wan C."/>
            <person name="Zhang L."/>
        </authorList>
    </citation>
    <scope>NUCLEOTIDE SEQUENCE [LARGE SCALE GENOMIC DNA]</scope>
    <source>
        <strain evidence="2 3">TRM SA0054</strain>
    </source>
</reference>
<proteinExistence type="predicted"/>
<organism evidence="2 3">
    <name type="scientific">Streptomyces carminius</name>
    <dbReference type="NCBI Taxonomy" id="2665496"/>
    <lineage>
        <taxon>Bacteria</taxon>
        <taxon>Bacillati</taxon>
        <taxon>Actinomycetota</taxon>
        <taxon>Actinomycetes</taxon>
        <taxon>Kitasatosporales</taxon>
        <taxon>Streptomycetaceae</taxon>
        <taxon>Streptomyces</taxon>
    </lineage>
</organism>
<protein>
    <recommendedName>
        <fullName evidence="1">DUF6924 domain-containing protein</fullName>
    </recommendedName>
</protein>
<dbReference type="Proteomes" id="UP000230407">
    <property type="component" value="Unassembled WGS sequence"/>
</dbReference>
<evidence type="ECO:0000259" key="1">
    <source>
        <dbReference type="Pfam" id="PF21962"/>
    </source>
</evidence>
<evidence type="ECO:0000313" key="3">
    <source>
        <dbReference type="Proteomes" id="UP000230407"/>
    </source>
</evidence>
<dbReference type="InterPro" id="IPR053832">
    <property type="entry name" value="DUF6924"/>
</dbReference>
<dbReference type="Pfam" id="PF21962">
    <property type="entry name" value="DUF6924"/>
    <property type="match status" value="1"/>
</dbReference>
<sequence>MVVRTDFSSEKRWNLLQQVLEPDERHSFTSYVEFVDDPAYRDVAPERFLELVSADGPGAGFLFVADRIALLDDEFPLVVLGLSRYKERGTTFRTCAFEVDAVSGNLSVCHMGFDEFAEAVDPDGVFRGF</sequence>
<keyword evidence="3" id="KW-1185">Reference proteome</keyword>
<accession>A0A2M8LVX7</accession>
<gene>
    <name evidence="2" type="ORF">CUT44_20100</name>
</gene>
<evidence type="ECO:0000313" key="2">
    <source>
        <dbReference type="EMBL" id="PJE96095.1"/>
    </source>
</evidence>
<dbReference type="AlphaFoldDB" id="A0A2M8LVX7"/>
<dbReference type="EMBL" id="PGGW01000060">
    <property type="protein sequence ID" value="PJE96095.1"/>
    <property type="molecule type" value="Genomic_DNA"/>
</dbReference>
<comment type="caution">
    <text evidence="2">The sequence shown here is derived from an EMBL/GenBank/DDBJ whole genome shotgun (WGS) entry which is preliminary data.</text>
</comment>
<name>A0A2M8LVX7_9ACTN</name>
<feature type="domain" description="DUF6924" evidence="1">
    <location>
        <begin position="1"/>
        <end position="129"/>
    </location>
</feature>